<dbReference type="InterPro" id="IPR001680">
    <property type="entry name" value="WD40_rpt"/>
</dbReference>
<dbReference type="GeneID" id="102809553"/>
<dbReference type="InterPro" id="IPR015943">
    <property type="entry name" value="WD40/YVTN_repeat-like_dom_sf"/>
</dbReference>
<evidence type="ECO:0000256" key="2">
    <source>
        <dbReference type="ARBA" id="ARBA00022490"/>
    </source>
</evidence>
<dbReference type="Proteomes" id="UP000694865">
    <property type="component" value="Unplaced"/>
</dbReference>
<dbReference type="Pfam" id="PF00400">
    <property type="entry name" value="WD40"/>
    <property type="match status" value="1"/>
</dbReference>
<feature type="non-terminal residue" evidence="9">
    <location>
        <position position="1"/>
    </location>
</feature>
<keyword evidence="3" id="KW-0853">WD repeat</keyword>
<evidence type="ECO:0000256" key="5">
    <source>
        <dbReference type="ARBA" id="ARBA00023054"/>
    </source>
</evidence>
<dbReference type="PANTHER" id="PTHR14885">
    <property type="entry name" value="CILIA- AND FLAGELLA-ASSOCIATED PROTEIN 43-RELATED"/>
    <property type="match status" value="1"/>
</dbReference>
<keyword evidence="5" id="KW-0175">Coiled coil</keyword>
<evidence type="ECO:0000313" key="8">
    <source>
        <dbReference type="Proteomes" id="UP000694865"/>
    </source>
</evidence>
<reference evidence="9" key="1">
    <citation type="submission" date="2025-08" db="UniProtKB">
        <authorList>
            <consortium name="RefSeq"/>
        </authorList>
    </citation>
    <scope>IDENTIFICATION</scope>
    <source>
        <tissue evidence="9">Testes</tissue>
    </source>
</reference>
<gene>
    <name evidence="9" type="primary">LOC102809553</name>
</gene>
<evidence type="ECO:0000256" key="3">
    <source>
        <dbReference type="ARBA" id="ARBA00022574"/>
    </source>
</evidence>
<keyword evidence="2" id="KW-0963">Cytoplasm</keyword>
<keyword evidence="7" id="KW-0966">Cell projection</keyword>
<keyword evidence="4" id="KW-0677">Repeat</keyword>
<dbReference type="PANTHER" id="PTHR14885:SF3">
    <property type="entry name" value="CILIA- AND FLAGELLA-ASSOCIATED PROTEIN 44"/>
    <property type="match status" value="1"/>
</dbReference>
<dbReference type="InterPro" id="IPR036322">
    <property type="entry name" value="WD40_repeat_dom_sf"/>
</dbReference>
<evidence type="ECO:0000256" key="6">
    <source>
        <dbReference type="ARBA" id="ARBA00023212"/>
    </source>
</evidence>
<evidence type="ECO:0000256" key="7">
    <source>
        <dbReference type="ARBA" id="ARBA00023273"/>
    </source>
</evidence>
<sequence length="107" mass="11785">TVRVYDYISKTQLCQMKFSAGGSVLAWLPQIMDPKGATIVAGFDDGVVRVLNVYKKELKKPQSVDQVGAQLVLKQVFKPHSKKVKALAVDSKGELLATGVSDHYFLF</sequence>
<keyword evidence="6" id="KW-0206">Cytoskeleton</keyword>
<organism evidence="8 9">
    <name type="scientific">Saccoglossus kowalevskii</name>
    <name type="common">Acorn worm</name>
    <dbReference type="NCBI Taxonomy" id="10224"/>
    <lineage>
        <taxon>Eukaryota</taxon>
        <taxon>Metazoa</taxon>
        <taxon>Hemichordata</taxon>
        <taxon>Enteropneusta</taxon>
        <taxon>Harrimaniidae</taxon>
        <taxon>Saccoglossus</taxon>
    </lineage>
</organism>
<evidence type="ECO:0000313" key="9">
    <source>
        <dbReference type="RefSeq" id="XP_006812846.1"/>
    </source>
</evidence>
<protein>
    <submittedName>
        <fullName evidence="9">WD repeat-containing protein 52-like</fullName>
    </submittedName>
</protein>
<proteinExistence type="predicted"/>
<dbReference type="SUPFAM" id="SSF50978">
    <property type="entry name" value="WD40 repeat-like"/>
    <property type="match status" value="1"/>
</dbReference>
<accession>A0ABM0LYK5</accession>
<name>A0ABM0LYK5_SACKO</name>
<dbReference type="RefSeq" id="XP_006812846.1">
    <property type="nucleotide sequence ID" value="XM_006812783.1"/>
</dbReference>
<dbReference type="Gene3D" id="2.130.10.10">
    <property type="entry name" value="YVTN repeat-like/Quinoprotein amine dehydrogenase"/>
    <property type="match status" value="1"/>
</dbReference>
<comment type="subcellular location">
    <subcellularLocation>
        <location evidence="1">Cytoplasm</location>
        <location evidence="1">Cytoskeleton</location>
        <location evidence="1">Cilium axoneme</location>
    </subcellularLocation>
</comment>
<evidence type="ECO:0000256" key="4">
    <source>
        <dbReference type="ARBA" id="ARBA00022737"/>
    </source>
</evidence>
<keyword evidence="8" id="KW-1185">Reference proteome</keyword>
<evidence type="ECO:0000256" key="1">
    <source>
        <dbReference type="ARBA" id="ARBA00004430"/>
    </source>
</evidence>